<dbReference type="PANTHER" id="PTHR12689">
    <property type="entry name" value="A1 CISTRON SPLICING FACTOR AAR2-RELATED"/>
    <property type="match status" value="1"/>
</dbReference>
<evidence type="ECO:0000313" key="6">
    <source>
        <dbReference type="Proteomes" id="UP000030651"/>
    </source>
</evidence>
<gene>
    <name evidence="5" type="ORF">PFICI_05316</name>
</gene>
<sequence length="524" mass="57895">MDPHRRSADSSTSSPSRSTASTPRLATQDVVLAHTDPLSTPNFRSHKGSLDSPGLLSLKSVDSVPVTGVYPFGSLRINEPSEDTDAEMDHATPLTVPDRTPDPVEKDSDMLQGGDVLILDDLPATFTVGCDTISFSTTQQFLGFRDIPPGAHLIWVSPLESTSSRSGYWISTPEKEAGSPGKVYVKQWDKFNEVLSDPASQAEERFQRERLSQIFAKLAPYQFKASTSAVAPPGLAANADPLPSFLSSITIWQQLTSAIGPRLLDRLAGGKQKDAWAVNTSDRIAGETSLPEEAHLYPTSSAQLTFSFPMDQRLFDPAAAGAERTQQALDPSSWVLSRIEEEDTLLGEVQFAFLTGMHLGNYSCLEQWWYYTTMIIFRSYRLSIDRPALVLRLIQTVHAQLVYNERYLEGASILDSAPEQARRLQRALTVYKSRLNEQLLSLGERCTSEQGAVGEAFSALESWLWRLGWDLRGDYVRSGKVMLEDGEVIDAELSDFESEDERGEFAAVVVDVDENGRPTDFVSV</sequence>
<feature type="domain" description="AAR2 N-terminal" evidence="4">
    <location>
        <begin position="114"/>
        <end position="268"/>
    </location>
</feature>
<accession>W3XBM3</accession>
<dbReference type="CDD" id="cd13777">
    <property type="entry name" value="Aar2_N"/>
    <property type="match status" value="1"/>
</dbReference>
<dbReference type="STRING" id="1229662.W3XBM3"/>
<dbReference type="CDD" id="cd13778">
    <property type="entry name" value="Aar2_C"/>
    <property type="match status" value="1"/>
</dbReference>
<dbReference type="OMA" id="GAHFFWV"/>
<feature type="domain" description="AAR2 C-terminal" evidence="3">
    <location>
        <begin position="313"/>
        <end position="471"/>
    </location>
</feature>
<dbReference type="GO" id="GO:0000244">
    <property type="term" value="P:spliceosomal tri-snRNP complex assembly"/>
    <property type="evidence" value="ECO:0007669"/>
    <property type="project" value="TreeGrafter"/>
</dbReference>
<dbReference type="InterPro" id="IPR038516">
    <property type="entry name" value="AAR2_N_sf"/>
</dbReference>
<dbReference type="AlphaFoldDB" id="W3XBM3"/>
<dbReference type="Proteomes" id="UP000030651">
    <property type="component" value="Unassembled WGS sequence"/>
</dbReference>
<dbReference type="InterPro" id="IPR033647">
    <property type="entry name" value="Aar2_N"/>
</dbReference>
<dbReference type="RefSeq" id="XP_007832088.1">
    <property type="nucleotide sequence ID" value="XM_007833897.1"/>
</dbReference>
<protein>
    <submittedName>
        <fullName evidence="5">Uncharacterized protein</fullName>
    </submittedName>
</protein>
<feature type="compositionally biased region" description="Low complexity" evidence="2">
    <location>
        <begin position="9"/>
        <end position="24"/>
    </location>
</feature>
<name>W3XBM3_PESFW</name>
<dbReference type="OrthoDB" id="201752at2759"/>
<dbReference type="PANTHER" id="PTHR12689:SF4">
    <property type="entry name" value="PROTEIN AAR2 HOMOLOG"/>
    <property type="match status" value="1"/>
</dbReference>
<dbReference type="KEGG" id="pfy:PFICI_05316"/>
<dbReference type="InterPro" id="IPR033648">
    <property type="entry name" value="AAR2_C"/>
</dbReference>
<dbReference type="InParanoid" id="W3XBM3"/>
<dbReference type="GeneID" id="19270329"/>
<dbReference type="InterPro" id="IPR007946">
    <property type="entry name" value="AAR2"/>
</dbReference>
<evidence type="ECO:0000256" key="1">
    <source>
        <dbReference type="ARBA" id="ARBA00006281"/>
    </source>
</evidence>
<feature type="region of interest" description="Disordered" evidence="2">
    <location>
        <begin position="1"/>
        <end position="57"/>
    </location>
</feature>
<dbReference type="Pfam" id="PF05282">
    <property type="entry name" value="AAR2"/>
    <property type="match status" value="1"/>
</dbReference>
<dbReference type="Pfam" id="PF20981">
    <property type="entry name" value="AAR2_1st"/>
    <property type="match status" value="1"/>
</dbReference>
<dbReference type="Gene3D" id="1.25.40.550">
    <property type="entry name" value="Aar2, C-terminal domain-like"/>
    <property type="match status" value="1"/>
</dbReference>
<feature type="region of interest" description="Disordered" evidence="2">
    <location>
        <begin position="77"/>
        <end position="106"/>
    </location>
</feature>
<evidence type="ECO:0000259" key="4">
    <source>
        <dbReference type="Pfam" id="PF20981"/>
    </source>
</evidence>
<dbReference type="Gene3D" id="2.60.34.20">
    <property type="match status" value="1"/>
</dbReference>
<dbReference type="HOGENOM" id="CLU_024943_1_0_1"/>
<proteinExistence type="inferred from homology"/>
<organism evidence="5 6">
    <name type="scientific">Pestalotiopsis fici (strain W106-1 / CGMCC3.15140)</name>
    <dbReference type="NCBI Taxonomy" id="1229662"/>
    <lineage>
        <taxon>Eukaryota</taxon>
        <taxon>Fungi</taxon>
        <taxon>Dikarya</taxon>
        <taxon>Ascomycota</taxon>
        <taxon>Pezizomycotina</taxon>
        <taxon>Sordariomycetes</taxon>
        <taxon>Xylariomycetidae</taxon>
        <taxon>Amphisphaeriales</taxon>
        <taxon>Sporocadaceae</taxon>
        <taxon>Pestalotiopsis</taxon>
    </lineage>
</organism>
<evidence type="ECO:0000256" key="2">
    <source>
        <dbReference type="SAM" id="MobiDB-lite"/>
    </source>
</evidence>
<evidence type="ECO:0000259" key="3">
    <source>
        <dbReference type="Pfam" id="PF05282"/>
    </source>
</evidence>
<reference evidence="6" key="1">
    <citation type="journal article" date="2015" name="BMC Genomics">
        <title>Genomic and transcriptomic analysis of the endophytic fungus Pestalotiopsis fici reveals its lifestyle and high potential for synthesis of natural products.</title>
        <authorList>
            <person name="Wang X."/>
            <person name="Zhang X."/>
            <person name="Liu L."/>
            <person name="Xiang M."/>
            <person name="Wang W."/>
            <person name="Sun X."/>
            <person name="Che Y."/>
            <person name="Guo L."/>
            <person name="Liu G."/>
            <person name="Guo L."/>
            <person name="Wang C."/>
            <person name="Yin W.B."/>
            <person name="Stadler M."/>
            <person name="Zhang X."/>
            <person name="Liu X."/>
        </authorList>
    </citation>
    <scope>NUCLEOTIDE SEQUENCE [LARGE SCALE GENOMIC DNA]</scope>
    <source>
        <strain evidence="6">W106-1 / CGMCC3.15140</strain>
    </source>
</reference>
<dbReference type="eggNOG" id="KOG3937">
    <property type="taxonomic scope" value="Eukaryota"/>
</dbReference>
<keyword evidence="6" id="KW-1185">Reference proteome</keyword>
<dbReference type="EMBL" id="KI912111">
    <property type="protein sequence ID" value="ETS83440.1"/>
    <property type="molecule type" value="Genomic_DNA"/>
</dbReference>
<dbReference type="InterPro" id="IPR038514">
    <property type="entry name" value="AAR2_C_sf"/>
</dbReference>
<evidence type="ECO:0000313" key="5">
    <source>
        <dbReference type="EMBL" id="ETS83440.1"/>
    </source>
</evidence>
<comment type="similarity">
    <text evidence="1">Belongs to the AAR2 family.</text>
</comment>